<evidence type="ECO:0000313" key="2">
    <source>
        <dbReference type="EMBL" id="PTB48805.1"/>
    </source>
</evidence>
<dbReference type="AlphaFoldDB" id="A0A2T3ZVF9"/>
<dbReference type="Proteomes" id="UP000241690">
    <property type="component" value="Unassembled WGS sequence"/>
</dbReference>
<protein>
    <submittedName>
        <fullName evidence="2">Uncharacterized protein</fullName>
    </submittedName>
</protein>
<proteinExistence type="predicted"/>
<accession>A0A2T3ZVF9</accession>
<sequence length="331" mass="36909">MSMDKERLDNSLRELQEFKFLTRYGDIAGLVWNDLKVADARLPISSDKPQVSLPRTAIDIIQRIREEQGLTEGDPVWPEFSDARREMGRYGTHLIVLASYLVHRMDIETVVFAVEVYANRNQICHWARPDPKAEGLDKSVAAELFVQALDKDRADLESELPDNWSDHKGKWGILIDHFQTSKVQKSGEGLWEVKDTGSGAVSAEPEARHPSAAEFAKRGRSFSDPFQYMPGTLGALLDVTGPISTKGESPDDVKEEVSGPAAKTPTSGEREMQARLNLAKHFLNARTKIASKCKGNAEEVKSHFAIFLTDALAKLKQGATRLRRKVLKARA</sequence>
<evidence type="ECO:0000313" key="3">
    <source>
        <dbReference type="Proteomes" id="UP000241690"/>
    </source>
</evidence>
<dbReference type="EMBL" id="KZ679696">
    <property type="protein sequence ID" value="PTB48805.1"/>
    <property type="molecule type" value="Genomic_DNA"/>
</dbReference>
<dbReference type="RefSeq" id="XP_024768482.1">
    <property type="nucleotide sequence ID" value="XM_024921197.1"/>
</dbReference>
<keyword evidence="3" id="KW-1185">Reference proteome</keyword>
<evidence type="ECO:0000256" key="1">
    <source>
        <dbReference type="SAM" id="MobiDB-lite"/>
    </source>
</evidence>
<feature type="region of interest" description="Disordered" evidence="1">
    <location>
        <begin position="242"/>
        <end position="270"/>
    </location>
</feature>
<reference evidence="2 3" key="1">
    <citation type="submission" date="2016-07" db="EMBL/GenBank/DDBJ databases">
        <title>Multiple horizontal gene transfer events from other fungi enriched the ability of initially mycotrophic Trichoderma (Ascomycota) to feed on dead plant biomass.</title>
        <authorList>
            <consortium name="DOE Joint Genome Institute"/>
            <person name="Aerts A."/>
            <person name="Atanasova L."/>
            <person name="Chenthamara K."/>
            <person name="Zhang J."/>
            <person name="Grujic M."/>
            <person name="Henrissat B."/>
            <person name="Kuo A."/>
            <person name="Salamov A."/>
            <person name="Lipzen A."/>
            <person name="Labutti K."/>
            <person name="Barry K."/>
            <person name="Miao Y."/>
            <person name="Rahimi M.J."/>
            <person name="Shen Q."/>
            <person name="Grigoriev I.V."/>
            <person name="Kubicek C.P."/>
            <person name="Druzhinina I.S."/>
        </authorList>
    </citation>
    <scope>NUCLEOTIDE SEQUENCE [LARGE SCALE GENOMIC DNA]</scope>
    <source>
        <strain evidence="2 3">CBS 226.95</strain>
    </source>
</reference>
<feature type="compositionally biased region" description="Basic and acidic residues" evidence="1">
    <location>
        <begin position="248"/>
        <end position="257"/>
    </location>
</feature>
<dbReference type="GeneID" id="36629777"/>
<gene>
    <name evidence="2" type="ORF">M431DRAFT_546057</name>
</gene>
<organism evidence="2 3">
    <name type="scientific">Trichoderma harzianum CBS 226.95</name>
    <dbReference type="NCBI Taxonomy" id="983964"/>
    <lineage>
        <taxon>Eukaryota</taxon>
        <taxon>Fungi</taxon>
        <taxon>Dikarya</taxon>
        <taxon>Ascomycota</taxon>
        <taxon>Pezizomycotina</taxon>
        <taxon>Sordariomycetes</taxon>
        <taxon>Hypocreomycetidae</taxon>
        <taxon>Hypocreales</taxon>
        <taxon>Hypocreaceae</taxon>
        <taxon>Trichoderma</taxon>
    </lineage>
</organism>
<name>A0A2T3ZVF9_TRIHA</name>